<evidence type="ECO:0000256" key="1">
    <source>
        <dbReference type="ARBA" id="ARBA00022679"/>
    </source>
</evidence>
<dbReference type="Proteomes" id="UP000247523">
    <property type="component" value="Unassembled WGS sequence"/>
</dbReference>
<dbReference type="PANTHER" id="PTHR10908:SF0">
    <property type="entry name" value="SEROTONIN N-ACETYLTRANSFERASE"/>
    <property type="match status" value="1"/>
</dbReference>
<dbReference type="AlphaFoldDB" id="A0A318EQ29"/>
<keyword evidence="1 4" id="KW-0808">Transferase</keyword>
<protein>
    <submittedName>
        <fullName evidence="4">Putative N-acetyltransferase YhbS</fullName>
    </submittedName>
</protein>
<evidence type="ECO:0000313" key="4">
    <source>
        <dbReference type="EMBL" id="PXV87845.1"/>
    </source>
</evidence>
<dbReference type="InterPro" id="IPR016181">
    <property type="entry name" value="Acyl_CoA_acyltransferase"/>
</dbReference>
<dbReference type="Gene3D" id="3.40.630.30">
    <property type="match status" value="1"/>
</dbReference>
<feature type="domain" description="N-acetyltransferase" evidence="3">
    <location>
        <begin position="3"/>
        <end position="161"/>
    </location>
</feature>
<dbReference type="SUPFAM" id="SSF55729">
    <property type="entry name" value="Acyl-CoA N-acyltransferases (Nat)"/>
    <property type="match status" value="1"/>
</dbReference>
<name>A0A318EQ29_9FIRM</name>
<dbReference type="PROSITE" id="PS51186">
    <property type="entry name" value="GNAT"/>
    <property type="match status" value="1"/>
</dbReference>
<dbReference type="InterPro" id="IPR000182">
    <property type="entry name" value="GNAT_dom"/>
</dbReference>
<dbReference type="EMBL" id="QICS01000009">
    <property type="protein sequence ID" value="PXV87845.1"/>
    <property type="molecule type" value="Genomic_DNA"/>
</dbReference>
<dbReference type="PANTHER" id="PTHR10908">
    <property type="entry name" value="SEROTONIN N-ACETYLTRANSFERASE"/>
    <property type="match status" value="1"/>
</dbReference>
<accession>A0A318EQ29</accession>
<dbReference type="Pfam" id="PF00583">
    <property type="entry name" value="Acetyltransf_1"/>
    <property type="match status" value="1"/>
</dbReference>
<evidence type="ECO:0000259" key="3">
    <source>
        <dbReference type="PROSITE" id="PS51186"/>
    </source>
</evidence>
<gene>
    <name evidence="4" type="ORF">C8E03_109135</name>
</gene>
<proteinExistence type="predicted"/>
<dbReference type="GO" id="GO:0008080">
    <property type="term" value="F:N-acetyltransferase activity"/>
    <property type="evidence" value="ECO:0007669"/>
    <property type="project" value="UniProtKB-ARBA"/>
</dbReference>
<reference evidence="4 5" key="1">
    <citation type="submission" date="2018-05" db="EMBL/GenBank/DDBJ databases">
        <title>Genomic Encyclopedia of Type Strains, Phase IV (KMG-IV): sequencing the most valuable type-strain genomes for metagenomic binning, comparative biology and taxonomic classification.</title>
        <authorList>
            <person name="Goeker M."/>
        </authorList>
    </citation>
    <scope>NUCLEOTIDE SEQUENCE [LARGE SCALE GENOMIC DNA]</scope>
    <source>
        <strain evidence="4 5">DSM 28816</strain>
    </source>
</reference>
<dbReference type="CDD" id="cd04301">
    <property type="entry name" value="NAT_SF"/>
    <property type="match status" value="1"/>
</dbReference>
<dbReference type="RefSeq" id="WP_110291546.1">
    <property type="nucleotide sequence ID" value="NZ_QICS01000009.1"/>
</dbReference>
<comment type="caution">
    <text evidence="4">The sequence shown here is derived from an EMBL/GenBank/DDBJ whole genome shotgun (WGS) entry which is preliminary data.</text>
</comment>
<evidence type="ECO:0000313" key="5">
    <source>
        <dbReference type="Proteomes" id="UP000247523"/>
    </source>
</evidence>
<evidence type="ECO:0000256" key="2">
    <source>
        <dbReference type="ARBA" id="ARBA00023315"/>
    </source>
</evidence>
<keyword evidence="2" id="KW-0012">Acyltransferase</keyword>
<sequence length="164" mass="18680">MDIKIRQVTMHELNSVANIEEICFSKAEAAIRASLEVRIKVFPESFLVAELDGKIVGFINGSVINEKVIRDEFYSNTSFHDSMGDYQSIFGLDVLPEYRARGIAAELIKKLIEVARKAERKGMTLCCKDEKIHYYEKFGFVNIGKSESEHGHAVWNDMVLLFNN</sequence>
<dbReference type="InterPro" id="IPR051635">
    <property type="entry name" value="SNAT-like"/>
</dbReference>
<organism evidence="4 5">
    <name type="scientific">Lachnotalea glycerini</name>
    <dbReference type="NCBI Taxonomy" id="1763509"/>
    <lineage>
        <taxon>Bacteria</taxon>
        <taxon>Bacillati</taxon>
        <taxon>Bacillota</taxon>
        <taxon>Clostridia</taxon>
        <taxon>Lachnospirales</taxon>
        <taxon>Lachnospiraceae</taxon>
        <taxon>Lachnotalea</taxon>
    </lineage>
</organism>